<reference evidence="9" key="1">
    <citation type="submission" date="2014-09" db="EMBL/GenBank/DDBJ databases">
        <title>Draft genome sequence of an oleaginous Mucoromycotina fungus Mucor ambiguus NBRC6742.</title>
        <authorList>
            <person name="Takeda I."/>
            <person name="Yamane N."/>
            <person name="Morita T."/>
            <person name="Tamano K."/>
            <person name="Machida M."/>
            <person name="Baker S."/>
            <person name="Koike H."/>
        </authorList>
    </citation>
    <scope>NUCLEOTIDE SEQUENCE</scope>
    <source>
        <strain evidence="9">NBRC 6742</strain>
    </source>
</reference>
<protein>
    <recommendedName>
        <fullName evidence="1">non-specific serine/threonine protein kinase</fullName>
        <ecNumber evidence="1">2.7.11.1</ecNumber>
    </recommendedName>
</protein>
<feature type="region of interest" description="Disordered" evidence="7">
    <location>
        <begin position="501"/>
        <end position="530"/>
    </location>
</feature>
<evidence type="ECO:0000256" key="7">
    <source>
        <dbReference type="SAM" id="MobiDB-lite"/>
    </source>
</evidence>
<keyword evidence="2" id="KW-0723">Serine/threonine-protein kinase</keyword>
<dbReference type="GO" id="GO:0004674">
    <property type="term" value="F:protein serine/threonine kinase activity"/>
    <property type="evidence" value="ECO:0007669"/>
    <property type="project" value="UniProtKB-KW"/>
</dbReference>
<dbReference type="Gene3D" id="1.10.510.10">
    <property type="entry name" value="Transferase(Phosphotransferase) domain 1"/>
    <property type="match status" value="1"/>
</dbReference>
<keyword evidence="4" id="KW-0547">Nucleotide-binding</keyword>
<evidence type="ECO:0000256" key="4">
    <source>
        <dbReference type="ARBA" id="ARBA00022741"/>
    </source>
</evidence>
<feature type="region of interest" description="Disordered" evidence="7">
    <location>
        <begin position="454"/>
        <end position="477"/>
    </location>
</feature>
<evidence type="ECO:0000259" key="8">
    <source>
        <dbReference type="PROSITE" id="PS50011"/>
    </source>
</evidence>
<dbReference type="PANTHER" id="PTHR44167:SF23">
    <property type="entry name" value="CDC7 KINASE, ISOFORM A-RELATED"/>
    <property type="match status" value="1"/>
</dbReference>
<feature type="compositionally biased region" description="Polar residues" evidence="7">
    <location>
        <begin position="266"/>
        <end position="284"/>
    </location>
</feature>
<dbReference type="InterPro" id="IPR008271">
    <property type="entry name" value="Ser/Thr_kinase_AS"/>
</dbReference>
<dbReference type="GO" id="GO:0044773">
    <property type="term" value="P:mitotic DNA damage checkpoint signaling"/>
    <property type="evidence" value="ECO:0007669"/>
    <property type="project" value="TreeGrafter"/>
</dbReference>
<accession>A0A0C9LTG8</accession>
<keyword evidence="6" id="KW-0067">ATP-binding</keyword>
<dbReference type="GO" id="GO:0005634">
    <property type="term" value="C:nucleus"/>
    <property type="evidence" value="ECO:0007669"/>
    <property type="project" value="TreeGrafter"/>
</dbReference>
<evidence type="ECO:0000256" key="3">
    <source>
        <dbReference type="ARBA" id="ARBA00022679"/>
    </source>
</evidence>
<dbReference type="PROSITE" id="PS00108">
    <property type="entry name" value="PROTEIN_KINASE_ST"/>
    <property type="match status" value="1"/>
</dbReference>
<dbReference type="InterPro" id="IPR000719">
    <property type="entry name" value="Prot_kinase_dom"/>
</dbReference>
<dbReference type="EMBL" id="DF836336">
    <property type="protein sequence ID" value="GAN03730.1"/>
    <property type="molecule type" value="Genomic_DNA"/>
</dbReference>
<evidence type="ECO:0000313" key="10">
    <source>
        <dbReference type="Proteomes" id="UP000053815"/>
    </source>
</evidence>
<feature type="compositionally biased region" description="Low complexity" evidence="7">
    <location>
        <begin position="460"/>
        <end position="473"/>
    </location>
</feature>
<keyword evidence="10" id="KW-1185">Reference proteome</keyword>
<dbReference type="AlphaFoldDB" id="A0A0C9LTG8"/>
<dbReference type="GO" id="GO:0005524">
    <property type="term" value="F:ATP binding"/>
    <property type="evidence" value="ECO:0007669"/>
    <property type="project" value="UniProtKB-KW"/>
</dbReference>
<dbReference type="Pfam" id="PF00069">
    <property type="entry name" value="Pkinase"/>
    <property type="match status" value="2"/>
</dbReference>
<proteinExistence type="predicted"/>
<dbReference type="EC" id="2.7.11.1" evidence="1"/>
<dbReference type="OrthoDB" id="10020333at2759"/>
<sequence length="683" mass="77010">MMKSPKKKEVRPNPTVLISPLRKHRKPRTKEMEETSDDEVQLCRVRSAEGSPERPSTQRSQTPRMYHQSPQRLSYSSRIPSDASTEPLVPQTPNEGNSISTKRKAEEPLDTVAERAPPKKANTPIDPEALTNALHVSQDVASTASSQPKTEDKPTKDKETTNTPSAPKEREQAENQADTVVVDKPQGSMGPPHQQQAGSKRPSREEEEARIAQEIDHLMKTVKCLPNYYKLVDKIGEGTFSTVYKAQDIRRDYYDNNEWEPQLLESAQNSFVSPSTSQRSTIPETESEAEKEQTANTTLASPPPSTLPKDLSEFVALKRVYDTSSPRRIANEIRILKKLKGSKCISPLITAFRQQDQVFVVMPYIQHDEFKPSFHKMELIDIKYYMKSLFTALQQLHRFKILHRDVKPSNFLYNIRKRAGYLIDFGLAESEDDVMKLERQVKEAAKMSKFSVYPQAHNDNNNSNSSSNSANASKQGATKMASSNSVLAALTNKAISASTSANATSTNISSNTPSTTPFASRNSNKGVKGVYRNDPRLTIRANRAGTRGFRAPEILMRVTHQTCAIDIWAAGVILLCFLTNTYPFFLSNDEADALIELSHVYGTEKMQECAKINNRHFETNIYLPKAKLPWLHLIQVLNKEKMQAWPQKDLDDAVMLLRRAMELDPNKRITAEEALKMDFLQVE</sequence>
<feature type="compositionally biased region" description="Basic and acidic residues" evidence="7">
    <location>
        <begin position="103"/>
        <end position="117"/>
    </location>
</feature>
<feature type="compositionally biased region" description="Low complexity" evidence="7">
    <location>
        <begin position="501"/>
        <end position="517"/>
    </location>
</feature>
<evidence type="ECO:0000313" key="9">
    <source>
        <dbReference type="EMBL" id="GAN03730.1"/>
    </source>
</evidence>
<organism evidence="9">
    <name type="scientific">Mucor ambiguus</name>
    <dbReference type="NCBI Taxonomy" id="91626"/>
    <lineage>
        <taxon>Eukaryota</taxon>
        <taxon>Fungi</taxon>
        <taxon>Fungi incertae sedis</taxon>
        <taxon>Mucoromycota</taxon>
        <taxon>Mucoromycotina</taxon>
        <taxon>Mucoromycetes</taxon>
        <taxon>Mucorales</taxon>
        <taxon>Mucorineae</taxon>
        <taxon>Mucoraceae</taxon>
        <taxon>Mucor</taxon>
    </lineage>
</organism>
<name>A0A0C9LTG8_9FUNG</name>
<dbReference type="SUPFAM" id="SSF56112">
    <property type="entry name" value="Protein kinase-like (PK-like)"/>
    <property type="match status" value="1"/>
</dbReference>
<evidence type="ECO:0000256" key="2">
    <source>
        <dbReference type="ARBA" id="ARBA00022527"/>
    </source>
</evidence>
<dbReference type="Gene3D" id="3.30.200.20">
    <property type="entry name" value="Phosphorylase Kinase, domain 1"/>
    <property type="match status" value="2"/>
</dbReference>
<dbReference type="PANTHER" id="PTHR44167">
    <property type="entry name" value="OVARIAN-SPECIFIC SERINE/THREONINE-PROTEIN KINASE LOK-RELATED"/>
    <property type="match status" value="1"/>
</dbReference>
<keyword evidence="5 9" id="KW-0418">Kinase</keyword>
<dbReference type="SMART" id="SM00220">
    <property type="entry name" value="S_TKc"/>
    <property type="match status" value="1"/>
</dbReference>
<feature type="compositionally biased region" description="Polar residues" evidence="7">
    <location>
        <begin position="91"/>
        <end position="100"/>
    </location>
</feature>
<dbReference type="CDD" id="cd14019">
    <property type="entry name" value="STKc_Cdc7"/>
    <property type="match status" value="1"/>
</dbReference>
<dbReference type="STRING" id="91626.A0A0C9LTG8"/>
<feature type="compositionally biased region" description="Polar residues" evidence="7">
    <location>
        <begin position="54"/>
        <end position="84"/>
    </location>
</feature>
<feature type="region of interest" description="Disordered" evidence="7">
    <location>
        <begin position="266"/>
        <end position="307"/>
    </location>
</feature>
<dbReference type="PROSITE" id="PS50011">
    <property type="entry name" value="PROTEIN_KINASE_DOM"/>
    <property type="match status" value="1"/>
</dbReference>
<feature type="compositionally biased region" description="Basic and acidic residues" evidence="7">
    <location>
        <begin position="149"/>
        <end position="160"/>
    </location>
</feature>
<gene>
    <name evidence="9" type="ORF">MAM1_0047d03185</name>
</gene>
<dbReference type="InterPro" id="IPR011009">
    <property type="entry name" value="Kinase-like_dom_sf"/>
</dbReference>
<dbReference type="Proteomes" id="UP000053815">
    <property type="component" value="Unassembled WGS sequence"/>
</dbReference>
<evidence type="ECO:0000256" key="5">
    <source>
        <dbReference type="ARBA" id="ARBA00022777"/>
    </source>
</evidence>
<keyword evidence="3" id="KW-0808">Transferase</keyword>
<evidence type="ECO:0000256" key="6">
    <source>
        <dbReference type="ARBA" id="ARBA00022840"/>
    </source>
</evidence>
<feature type="region of interest" description="Disordered" evidence="7">
    <location>
        <begin position="1"/>
        <end position="208"/>
    </location>
</feature>
<evidence type="ECO:0000256" key="1">
    <source>
        <dbReference type="ARBA" id="ARBA00012513"/>
    </source>
</evidence>
<feature type="domain" description="Protein kinase" evidence="8">
    <location>
        <begin position="229"/>
        <end position="680"/>
    </location>
</feature>